<feature type="transmembrane region" description="Helical" evidence="1">
    <location>
        <begin position="74"/>
        <end position="94"/>
    </location>
</feature>
<dbReference type="AlphaFoldDB" id="D2V667"/>
<keyword evidence="1" id="KW-1133">Transmembrane helix</keyword>
<sequence>MSLMHAVHVLSETEMMKRLGRFYQQSLRLLASRHWEHILRYILTWMTYVINPLLWITYGLCAALIPFGGLPEPYGFSIVGIGVLALILFAMLIFSQIRKVFISREEILSNKEREQLLSNKNDANETGNASKPFFKCSKLNIFDTVVLVIMIMIFIGSLFMCIYPYVAKNLDPYTHDGLMIAGFILLPLSGFTIISWIMSYVRLFLLRNVRV</sequence>
<dbReference type="GeneID" id="8849411"/>
<dbReference type="InParanoid" id="D2V667"/>
<feature type="transmembrane region" description="Helical" evidence="1">
    <location>
        <begin position="42"/>
        <end position="68"/>
    </location>
</feature>
<dbReference type="Proteomes" id="UP000006671">
    <property type="component" value="Unassembled WGS sequence"/>
</dbReference>
<dbReference type="VEuPathDB" id="AmoebaDB:NAEGRDRAFT_64327"/>
<evidence type="ECO:0000313" key="3">
    <source>
        <dbReference type="Proteomes" id="UP000006671"/>
    </source>
</evidence>
<reference evidence="2 3" key="1">
    <citation type="journal article" date="2010" name="Cell">
        <title>The genome of Naegleria gruberi illuminates early eukaryotic versatility.</title>
        <authorList>
            <person name="Fritz-Laylin L.K."/>
            <person name="Prochnik S.E."/>
            <person name="Ginger M.L."/>
            <person name="Dacks J.B."/>
            <person name="Carpenter M.L."/>
            <person name="Field M.C."/>
            <person name="Kuo A."/>
            <person name="Paredez A."/>
            <person name="Chapman J."/>
            <person name="Pham J."/>
            <person name="Shu S."/>
            <person name="Neupane R."/>
            <person name="Cipriano M."/>
            <person name="Mancuso J."/>
            <person name="Tu H."/>
            <person name="Salamov A."/>
            <person name="Lindquist E."/>
            <person name="Shapiro H."/>
            <person name="Lucas S."/>
            <person name="Grigoriev I.V."/>
            <person name="Cande W.Z."/>
            <person name="Fulton C."/>
            <person name="Rokhsar D.S."/>
            <person name="Dawson S.C."/>
        </authorList>
    </citation>
    <scope>NUCLEOTIDE SEQUENCE [LARGE SCALE GENOMIC DNA]</scope>
    <source>
        <strain evidence="2 3">NEG-M</strain>
    </source>
</reference>
<protein>
    <submittedName>
        <fullName evidence="2">Predicted protein</fullName>
    </submittedName>
</protein>
<gene>
    <name evidence="2" type="ORF">NAEGRDRAFT_64327</name>
</gene>
<dbReference type="EMBL" id="GG738853">
    <property type="protein sequence ID" value="EFC47911.1"/>
    <property type="molecule type" value="Genomic_DNA"/>
</dbReference>
<evidence type="ECO:0000313" key="2">
    <source>
        <dbReference type="EMBL" id="EFC47911.1"/>
    </source>
</evidence>
<keyword evidence="1" id="KW-0472">Membrane</keyword>
<feature type="transmembrane region" description="Helical" evidence="1">
    <location>
        <begin position="141"/>
        <end position="166"/>
    </location>
</feature>
<accession>D2V667</accession>
<organism evidence="3">
    <name type="scientific">Naegleria gruberi</name>
    <name type="common">Amoeba</name>
    <dbReference type="NCBI Taxonomy" id="5762"/>
    <lineage>
        <taxon>Eukaryota</taxon>
        <taxon>Discoba</taxon>
        <taxon>Heterolobosea</taxon>
        <taxon>Tetramitia</taxon>
        <taxon>Eutetramitia</taxon>
        <taxon>Vahlkampfiidae</taxon>
        <taxon>Naegleria</taxon>
    </lineage>
</organism>
<name>D2V667_NAEGR</name>
<evidence type="ECO:0000256" key="1">
    <source>
        <dbReference type="SAM" id="Phobius"/>
    </source>
</evidence>
<keyword evidence="1" id="KW-0812">Transmembrane</keyword>
<dbReference type="RefSeq" id="XP_002680655.1">
    <property type="nucleotide sequence ID" value="XM_002680609.1"/>
</dbReference>
<proteinExistence type="predicted"/>
<dbReference type="KEGG" id="ngr:NAEGRDRAFT_64327"/>
<keyword evidence="3" id="KW-1185">Reference proteome</keyword>
<feature type="transmembrane region" description="Helical" evidence="1">
    <location>
        <begin position="178"/>
        <end position="205"/>
    </location>
</feature>